<sequence>MKWTYKPRNKRHIIFKLKLNKYLQSCLHAKLYLKAQYLNQLNKITFSQKSLALNLSTNFDIELGSEQILVYLRRFEMVER</sequence>
<dbReference type="AlphaFoldDB" id="A0A3M7S1I1"/>
<proteinExistence type="predicted"/>
<keyword evidence="2" id="KW-1185">Reference proteome</keyword>
<organism evidence="1 2">
    <name type="scientific">Brachionus plicatilis</name>
    <name type="common">Marine rotifer</name>
    <name type="synonym">Brachionus muelleri</name>
    <dbReference type="NCBI Taxonomy" id="10195"/>
    <lineage>
        <taxon>Eukaryota</taxon>
        <taxon>Metazoa</taxon>
        <taxon>Spiralia</taxon>
        <taxon>Gnathifera</taxon>
        <taxon>Rotifera</taxon>
        <taxon>Eurotatoria</taxon>
        <taxon>Monogononta</taxon>
        <taxon>Pseudotrocha</taxon>
        <taxon>Ploima</taxon>
        <taxon>Brachionidae</taxon>
        <taxon>Brachionus</taxon>
    </lineage>
</organism>
<name>A0A3M7S1I1_BRAPC</name>
<comment type="caution">
    <text evidence="1">The sequence shown here is derived from an EMBL/GenBank/DDBJ whole genome shotgun (WGS) entry which is preliminary data.</text>
</comment>
<evidence type="ECO:0000313" key="2">
    <source>
        <dbReference type="Proteomes" id="UP000276133"/>
    </source>
</evidence>
<gene>
    <name evidence="1" type="ORF">BpHYR1_028475</name>
</gene>
<evidence type="ECO:0000313" key="1">
    <source>
        <dbReference type="EMBL" id="RNA29490.1"/>
    </source>
</evidence>
<dbReference type="EMBL" id="REGN01002214">
    <property type="protein sequence ID" value="RNA29490.1"/>
    <property type="molecule type" value="Genomic_DNA"/>
</dbReference>
<dbReference type="Proteomes" id="UP000276133">
    <property type="component" value="Unassembled WGS sequence"/>
</dbReference>
<accession>A0A3M7S1I1</accession>
<protein>
    <submittedName>
        <fullName evidence="1">Uncharacterized protein</fullName>
    </submittedName>
</protein>
<reference evidence="1 2" key="1">
    <citation type="journal article" date="2018" name="Sci. Rep.">
        <title>Genomic signatures of local adaptation to the degree of environmental predictability in rotifers.</title>
        <authorList>
            <person name="Franch-Gras L."/>
            <person name="Hahn C."/>
            <person name="Garcia-Roger E.M."/>
            <person name="Carmona M.J."/>
            <person name="Serra M."/>
            <person name="Gomez A."/>
        </authorList>
    </citation>
    <scope>NUCLEOTIDE SEQUENCE [LARGE SCALE GENOMIC DNA]</scope>
    <source>
        <strain evidence="1">HYR1</strain>
    </source>
</reference>